<keyword evidence="1" id="KW-0732">Signal</keyword>
<name>A0A6B0V2H2_IXORI</name>
<reference evidence="2" key="1">
    <citation type="submission" date="2019-12" db="EMBL/GenBank/DDBJ databases">
        <title>An insight into the sialome of adult female Ixodes ricinus ticks feeding for 6 days.</title>
        <authorList>
            <person name="Perner J."/>
            <person name="Ribeiro J.M.C."/>
        </authorList>
    </citation>
    <scope>NUCLEOTIDE SEQUENCE</scope>
    <source>
        <strain evidence="2">Semi-engorged</strain>
        <tissue evidence="2">Salivary glands</tissue>
    </source>
</reference>
<feature type="signal peptide" evidence="1">
    <location>
        <begin position="1"/>
        <end position="22"/>
    </location>
</feature>
<evidence type="ECO:0000313" key="2">
    <source>
        <dbReference type="EMBL" id="MXU95994.1"/>
    </source>
</evidence>
<dbReference type="EMBL" id="GIFC01013911">
    <property type="protein sequence ID" value="MXU95994.1"/>
    <property type="molecule type" value="Transcribed_RNA"/>
</dbReference>
<feature type="chain" id="PRO_5025573488" description="Secreted protein" evidence="1">
    <location>
        <begin position="23"/>
        <end position="201"/>
    </location>
</feature>
<evidence type="ECO:0008006" key="3">
    <source>
        <dbReference type="Google" id="ProtNLM"/>
    </source>
</evidence>
<accession>A0A6B0V2H2</accession>
<organism evidence="2">
    <name type="scientific">Ixodes ricinus</name>
    <name type="common">Common tick</name>
    <name type="synonym">Acarus ricinus</name>
    <dbReference type="NCBI Taxonomy" id="34613"/>
    <lineage>
        <taxon>Eukaryota</taxon>
        <taxon>Metazoa</taxon>
        <taxon>Ecdysozoa</taxon>
        <taxon>Arthropoda</taxon>
        <taxon>Chelicerata</taxon>
        <taxon>Arachnida</taxon>
        <taxon>Acari</taxon>
        <taxon>Parasitiformes</taxon>
        <taxon>Ixodida</taxon>
        <taxon>Ixodoidea</taxon>
        <taxon>Ixodidae</taxon>
        <taxon>Ixodinae</taxon>
        <taxon>Ixodes</taxon>
    </lineage>
</organism>
<sequence>MRRQSGWAAASALSAPWWPSAAPGTCCAVASIRPLASPGGFVFPSFPTVEASSYACASFSWWIAHWLQLPCSLRRPSSPPRSWTSLPAPLPPRAEARTWERRPCLVSASLWALADFVDFFGGREFHKGKSLDLAIVPVTWQAHVQHLPMLAEGSFQPVVISIQWNSLDVQGAVIHVVLVFELSDAFYSRLFVVQLENFRRL</sequence>
<protein>
    <recommendedName>
        <fullName evidence="3">Secreted protein</fullName>
    </recommendedName>
</protein>
<evidence type="ECO:0000256" key="1">
    <source>
        <dbReference type="SAM" id="SignalP"/>
    </source>
</evidence>
<proteinExistence type="predicted"/>
<dbReference type="AlphaFoldDB" id="A0A6B0V2H2"/>